<keyword evidence="1" id="KW-0433">Leucine-rich repeat</keyword>
<evidence type="ECO:0000313" key="7">
    <source>
        <dbReference type="Proteomes" id="UP000030711"/>
    </source>
</evidence>
<organism evidence="6">
    <name type="scientific">Eucalyptus grandis</name>
    <name type="common">Flooded gum</name>
    <dbReference type="NCBI Taxonomy" id="71139"/>
    <lineage>
        <taxon>Eukaryota</taxon>
        <taxon>Viridiplantae</taxon>
        <taxon>Streptophyta</taxon>
        <taxon>Embryophyta</taxon>
        <taxon>Tracheophyta</taxon>
        <taxon>Spermatophyta</taxon>
        <taxon>Magnoliopsida</taxon>
        <taxon>eudicotyledons</taxon>
        <taxon>Gunneridae</taxon>
        <taxon>Pentapetalae</taxon>
        <taxon>rosids</taxon>
        <taxon>malvids</taxon>
        <taxon>Myrtales</taxon>
        <taxon>Myrtaceae</taxon>
        <taxon>Myrtoideae</taxon>
        <taxon>Eucalypteae</taxon>
        <taxon>Eucalyptus</taxon>
    </lineage>
</organism>
<dbReference type="InterPro" id="IPR032675">
    <property type="entry name" value="LRR_dom_sf"/>
</dbReference>
<keyword evidence="3" id="KW-0611">Plant defense</keyword>
<dbReference type="SMART" id="SM00369">
    <property type="entry name" value="LRR_TYP"/>
    <property type="match status" value="3"/>
</dbReference>
<dbReference type="AlphaFoldDB" id="A0A058ZRA6"/>
<dbReference type="InterPro" id="IPR001611">
    <property type="entry name" value="Leu-rich_rpt"/>
</dbReference>
<protein>
    <recommendedName>
        <fullName evidence="4">Disease resistance protein RPS4B/Roq1-like leucine-rich repeats domain-containing protein</fullName>
    </recommendedName>
</protein>
<dbReference type="Proteomes" id="UP000030711">
    <property type="component" value="Unassembled WGS sequence"/>
</dbReference>
<sequence length="522" mass="59890">MAPHITFVIATRHDMWNSFVMWPASTLAMWHFTICFYEAHESIAYHDKLQVLNLCECPELSVFPNVLKSKNLQALHLENCTKFERFPNIPHKLEGLKQLHLQGTAIKELPPSIENLVSLEIMYIYHCKNLVTLPSSIYKLQNLSNLQANSCTNLIEFPKYEDLADHCMKTGLSNLRWLDLYGCNLSEVKFLENLSCFPFLETLLLGGNNITILPTSINKRHHLLHLSVRESHQLQEIPELPPFLNCLLADGCESMQNAGDLTSFHDFVRRGVTMPDISPLYPSPLRYPHYLITLPRGEMPKWVLPIEGDSVSFMTSKELYDKFLGFALYVALGNDEQKKGQPFELVPCVNGECQNYWVPRYDTFLSNSDRIWLQYFTPSQLWGVVDFGQIDRSYVQFSLTISSGIVKKWGFRIICMQLEEDLKIVLQDDQLMDPALLYEVVFESTDSEAKISLMHEDSSIETDLQKYLQDCQMCAEEKSQIVPKRNYKPIVPQGMQTKTMLASNSIGRDKNGSVGLQLLLLE</sequence>
<dbReference type="PANTHER" id="PTHR47186:SF63">
    <property type="entry name" value="C-JID DOMAIN-CONTAINING PROTEIN"/>
    <property type="match status" value="1"/>
</dbReference>
<evidence type="ECO:0000259" key="4">
    <source>
        <dbReference type="Pfam" id="PF23286"/>
    </source>
</evidence>
<dbReference type="Gene3D" id="3.80.10.10">
    <property type="entry name" value="Ribonuclease Inhibitor"/>
    <property type="match status" value="2"/>
</dbReference>
<dbReference type="Gramene" id="KCW44333">
    <property type="protein sequence ID" value="KCW44333"/>
    <property type="gene ID" value="EUGRSUZ_L02206"/>
</dbReference>
<reference evidence="5" key="2">
    <citation type="journal article" date="2014" name="Nature">
        <title>The genome of Eucalyptus grandis.</title>
        <authorList>
            <person name="Myburg A.A."/>
            <person name="Grattapaglia D."/>
            <person name="Tuskan G.A."/>
            <person name="Hellsten U."/>
            <person name="Hayes R.D."/>
            <person name="Grimwood J."/>
            <person name="Jenkins J."/>
            <person name="Lindquist E."/>
            <person name="Tice H."/>
            <person name="Bauer D."/>
            <person name="Goodstein D.M."/>
            <person name="Dubchak I."/>
            <person name="Poliakov A."/>
            <person name="Mizrachi E."/>
            <person name="Kullan A.R."/>
            <person name="Hussey S.G."/>
            <person name="Pinard D."/>
            <person name="van der Merwe K."/>
            <person name="Singh P."/>
            <person name="van Jaarsveld I."/>
            <person name="Silva-Junior O.B."/>
            <person name="Togawa R.C."/>
            <person name="Pappas M.R."/>
            <person name="Faria D.A."/>
            <person name="Sansaloni C.P."/>
            <person name="Petroli C.D."/>
            <person name="Yang X."/>
            <person name="Ranjan P."/>
            <person name="Tschaplinski T.J."/>
            <person name="Ye C.Y."/>
            <person name="Li T."/>
            <person name="Sterck L."/>
            <person name="Vanneste K."/>
            <person name="Murat F."/>
            <person name="Soler M."/>
            <person name="Clemente H.S."/>
            <person name="Saidi N."/>
            <person name="Cassan-Wang H."/>
            <person name="Dunand C."/>
            <person name="Hefer C.A."/>
            <person name="Bornberg-Bauer E."/>
            <person name="Kersting A.R."/>
            <person name="Vining K."/>
            <person name="Amarasinghe V."/>
            <person name="Ranik M."/>
            <person name="Naithani S."/>
            <person name="Elser J."/>
            <person name="Boyd A.E."/>
            <person name="Liston A."/>
            <person name="Spatafora J.W."/>
            <person name="Dharmwardhana P."/>
            <person name="Raja R."/>
            <person name="Sullivan C."/>
            <person name="Romanel E."/>
            <person name="Alves-Ferreira M."/>
            <person name="Kulheim C."/>
            <person name="Foley W."/>
            <person name="Carocha V."/>
            <person name="Paiva J."/>
            <person name="Kudrna D."/>
            <person name="Brommonschenkel S.H."/>
            <person name="Pasquali G."/>
            <person name="Byrne M."/>
            <person name="Rigault P."/>
            <person name="Tibbits J."/>
            <person name="Spokevicius A."/>
            <person name="Jones R.C."/>
            <person name="Steane D.A."/>
            <person name="Vaillancourt R.E."/>
            <person name="Potts B.M."/>
            <person name="Joubert F."/>
            <person name="Barry K."/>
            <person name="Pappas G.J."/>
            <person name="Strauss S.H."/>
            <person name="Jaiswal P."/>
            <person name="Grima-Pettenati J."/>
            <person name="Salse J."/>
            <person name="Van de Peer Y."/>
            <person name="Rokhsar D.S."/>
            <person name="Schmutz J."/>
        </authorList>
    </citation>
    <scope>NUCLEOTIDE SEQUENCE</scope>
    <source>
        <tissue evidence="5">Leaf extractions</tissue>
    </source>
</reference>
<dbReference type="OMA" id="WICITIF"/>
<dbReference type="EMBL" id="MU848910">
    <property type="protein sequence ID" value="KAK2631955.1"/>
    <property type="molecule type" value="Genomic_DNA"/>
</dbReference>
<dbReference type="PROSITE" id="PS51450">
    <property type="entry name" value="LRR"/>
    <property type="match status" value="1"/>
</dbReference>
<evidence type="ECO:0000313" key="5">
    <source>
        <dbReference type="EMBL" id="KAK2631955.1"/>
    </source>
</evidence>
<reference evidence="5" key="4">
    <citation type="submission" date="2023-07" db="EMBL/GenBank/DDBJ databases">
        <authorList>
            <person name="Myburg A.A."/>
            <person name="Grattapaglia D."/>
            <person name="Tuskan G.A."/>
            <person name="Hellsten U."/>
            <person name="Hayes R.D."/>
            <person name="Grimwood J."/>
            <person name="Jenkins J."/>
            <person name="Lindquist E."/>
            <person name="Tice H."/>
            <person name="Bauer D."/>
            <person name="Goodstein D.M."/>
            <person name="Dubchak I."/>
            <person name="Poliakov A."/>
            <person name="Mizrachi E."/>
            <person name="Kullan A.R."/>
            <person name="Hussey S.G."/>
            <person name="Pinard D."/>
            <person name="Van D.M."/>
            <person name="Singh P."/>
            <person name="Van J.I."/>
            <person name="Silva-Junior O.B."/>
            <person name="Togawa R.C."/>
            <person name="Pappas M.R."/>
            <person name="Faria D.A."/>
            <person name="Sansaloni C.P."/>
            <person name="Petroli C.D."/>
            <person name="Yang X."/>
            <person name="Ranjan P."/>
            <person name="Tschaplinski T.J."/>
            <person name="Ye C.Y."/>
            <person name="Li T."/>
            <person name="Sterck L."/>
            <person name="Vanneste K."/>
            <person name="Murat F."/>
            <person name="Soler M."/>
            <person name="Clemente H.S."/>
            <person name="Saidi N."/>
            <person name="Cassan-Wang H."/>
            <person name="Dunand C."/>
            <person name="Hefer C.A."/>
            <person name="Bornberg-Bauer E."/>
            <person name="Kersting A.R."/>
            <person name="Vining K."/>
            <person name="Amarasinghe V."/>
            <person name="Ranik M."/>
            <person name="Naithani S."/>
            <person name="Elser J."/>
            <person name="Boyd A.E."/>
            <person name="Liston A."/>
            <person name="Spatafora J.W."/>
            <person name="Dharmwardhana P."/>
            <person name="Raja R."/>
            <person name="Sullivan C."/>
            <person name="Romanel E."/>
            <person name="Alves-Ferreira M."/>
            <person name="Kulheim C."/>
            <person name="Foley W."/>
            <person name="Carocha V."/>
            <person name="Paiva J."/>
            <person name="Kudrna D."/>
            <person name="Brommonschenkel S.H."/>
            <person name="Pasquali G."/>
            <person name="Byrne M."/>
            <person name="Rigault P."/>
            <person name="Tibbits J."/>
            <person name="Spokevicius A."/>
            <person name="Jones R.C."/>
            <person name="Steane D.A."/>
            <person name="Vaillancourt R.E."/>
            <person name="Potts B.M."/>
            <person name="Joubert F."/>
            <person name="Barry K."/>
            <person name="Pappas G.J."/>
            <person name="Strauss S.H."/>
            <person name="Jaiswal P."/>
            <person name="Grima-Pettenati J."/>
            <person name="Salse J."/>
            <person name="Van D.P."/>
            <person name="Rokhsar D.S."/>
            <person name="Schmutz J."/>
        </authorList>
    </citation>
    <scope>NUCLEOTIDE SEQUENCE</scope>
    <source>
        <tissue evidence="5">Leaf extractions</tissue>
    </source>
</reference>
<dbReference type="InParanoid" id="A0A058ZRA6"/>
<reference evidence="5" key="3">
    <citation type="submission" date="2023-04" db="EMBL/GenBank/DDBJ databases">
        <title>WGS assembly of Eucalyptus grandis.</title>
        <authorList>
            <person name="Myburg A."/>
            <person name="Grattapaglia D."/>
            <person name="Tuskan G."/>
            <person name="Hellsten U."/>
            <person name="Hayes R."/>
            <person name="Grimwood J."/>
            <person name="Jenkins J."/>
            <person name="Lindquist E."/>
            <person name="Tice H."/>
            <person name="Bauer D."/>
            <person name="Goodstein D."/>
            <person name="Dubchak I."/>
            <person name="Poliakov A."/>
            <person name="Mizrachi E."/>
            <person name="Kullan A."/>
            <person name="Hussey S."/>
            <person name="Pinard D."/>
            <person name="Van D."/>
            <person name="Singh P."/>
            <person name="Van J."/>
            <person name="Silva-Junior O."/>
            <person name="Togawa R."/>
            <person name="Pappas M."/>
            <person name="Faria D."/>
            <person name="Sansaloni C."/>
            <person name="Petroli C."/>
            <person name="Yang X."/>
            <person name="Ranjan P."/>
            <person name="Tschaplinski T."/>
            <person name="Ye C."/>
            <person name="Li T."/>
            <person name="Sterck L."/>
            <person name="Vanneste K."/>
            <person name="Murat F."/>
            <person name="Soler M."/>
            <person name="Clemente H."/>
            <person name="Saidi N."/>
            <person name="Cassan-Wang H."/>
            <person name="Dunand C."/>
            <person name="Hefer C."/>
            <person name="Bornberg-Bauer E."/>
            <person name="Kersting A."/>
            <person name="Vining K."/>
            <person name="Amarasinghe V."/>
            <person name="Ranik M."/>
            <person name="Naithani S."/>
            <person name="Elser J."/>
            <person name="Boyd A."/>
            <person name="Liston A."/>
            <person name="Spatafora J."/>
            <person name="Dharmwardhana P."/>
            <person name="Raja R."/>
            <person name="Sullivan C."/>
            <person name="Romanel E."/>
            <person name="Alves-Ferreira M."/>
            <person name="Kulheim C."/>
            <person name="Foley W."/>
            <person name="Carocha V."/>
            <person name="Paiva J."/>
            <person name="Kudrna D."/>
            <person name="Brommonschenkel S."/>
            <person name="Pasquali G."/>
            <person name="Byrne M."/>
            <person name="Rigault P."/>
            <person name="Tibbits J."/>
            <person name="Spokevicius A."/>
            <person name="Jones R."/>
            <person name="Steane D."/>
            <person name="Vaillancourt R."/>
            <person name="Potts B."/>
            <person name="Joubert F."/>
            <person name="Barry K."/>
            <person name="Pappas G."/>
            <person name="Strauss S."/>
            <person name="Jaiswal P."/>
            <person name="Grima-Pettenati J."/>
            <person name="Salse J."/>
            <person name="Van D."/>
            <person name="Rokhsar D."/>
            <person name="Schmutz J."/>
        </authorList>
    </citation>
    <scope>NUCLEOTIDE SEQUENCE</scope>
    <source>
        <tissue evidence="5">Leaf extractions</tissue>
    </source>
</reference>
<dbReference type="EMBL" id="KK199427">
    <property type="protein sequence ID" value="KCW44333.1"/>
    <property type="molecule type" value="Genomic_DNA"/>
</dbReference>
<evidence type="ECO:0000256" key="3">
    <source>
        <dbReference type="ARBA" id="ARBA00022821"/>
    </source>
</evidence>
<accession>A0A058ZRA6</accession>
<evidence type="ECO:0000256" key="1">
    <source>
        <dbReference type="ARBA" id="ARBA00022614"/>
    </source>
</evidence>
<dbReference type="Pfam" id="PF23286">
    <property type="entry name" value="LRR_13"/>
    <property type="match status" value="1"/>
</dbReference>
<evidence type="ECO:0000256" key="2">
    <source>
        <dbReference type="ARBA" id="ARBA00022737"/>
    </source>
</evidence>
<dbReference type="SUPFAM" id="SSF52058">
    <property type="entry name" value="L domain-like"/>
    <property type="match status" value="1"/>
</dbReference>
<name>A0A058ZRA6_EUCGR</name>
<gene>
    <name evidence="6" type="ORF">EUGRSUZ_L02206</name>
</gene>
<dbReference type="PANTHER" id="PTHR47186">
    <property type="entry name" value="LEUCINE-RICH REPEAT-CONTAINING PROTEIN 57"/>
    <property type="match status" value="1"/>
</dbReference>
<dbReference type="InterPro" id="IPR058546">
    <property type="entry name" value="RPS4B/Roq1-like_LRR"/>
</dbReference>
<evidence type="ECO:0000313" key="6">
    <source>
        <dbReference type="EMBL" id="KCW44333.1"/>
    </source>
</evidence>
<dbReference type="eggNOG" id="ENOG502R4BG">
    <property type="taxonomic scope" value="Eukaryota"/>
</dbReference>
<dbReference type="InterPro" id="IPR003591">
    <property type="entry name" value="Leu-rich_rpt_typical-subtyp"/>
</dbReference>
<proteinExistence type="predicted"/>
<keyword evidence="7" id="KW-1185">Reference proteome</keyword>
<keyword evidence="2" id="KW-0677">Repeat</keyword>
<feature type="domain" description="Disease resistance protein RPS4B/Roq1-like leucine-rich repeats" evidence="4">
    <location>
        <begin position="71"/>
        <end position="263"/>
    </location>
</feature>
<reference evidence="6" key="1">
    <citation type="submission" date="2013-07" db="EMBL/GenBank/DDBJ databases">
        <title>The genome of Eucalyptus grandis.</title>
        <authorList>
            <person name="Schmutz J."/>
            <person name="Hayes R."/>
            <person name="Myburg A."/>
            <person name="Tuskan G."/>
            <person name="Grattapaglia D."/>
            <person name="Rokhsar D.S."/>
        </authorList>
    </citation>
    <scope>NUCLEOTIDE SEQUENCE</scope>
    <source>
        <tissue evidence="6">Leaf extractions</tissue>
    </source>
</reference>